<evidence type="ECO:0000313" key="1">
    <source>
        <dbReference type="EMBL" id="KAK0722978.1"/>
    </source>
</evidence>
<dbReference type="GeneID" id="85324996"/>
<protein>
    <submittedName>
        <fullName evidence="1">Uncharacterized protein</fullName>
    </submittedName>
</protein>
<keyword evidence="2" id="KW-1185">Reference proteome</keyword>
<evidence type="ECO:0000313" key="2">
    <source>
        <dbReference type="Proteomes" id="UP001172101"/>
    </source>
</evidence>
<name>A0AA40AW07_9PEZI</name>
<dbReference type="Proteomes" id="UP001172101">
    <property type="component" value="Unassembled WGS sequence"/>
</dbReference>
<sequence>MICDVVKDMPFFFLRYFSMAGGPSTAHLATKAINAGEAGSRRQGFLTADGRGKVT</sequence>
<dbReference type="RefSeq" id="XP_060298902.1">
    <property type="nucleotide sequence ID" value="XM_060441726.1"/>
</dbReference>
<proteinExistence type="predicted"/>
<organism evidence="1 2">
    <name type="scientific">Lasiosphaeria miniovina</name>
    <dbReference type="NCBI Taxonomy" id="1954250"/>
    <lineage>
        <taxon>Eukaryota</taxon>
        <taxon>Fungi</taxon>
        <taxon>Dikarya</taxon>
        <taxon>Ascomycota</taxon>
        <taxon>Pezizomycotina</taxon>
        <taxon>Sordariomycetes</taxon>
        <taxon>Sordariomycetidae</taxon>
        <taxon>Sordariales</taxon>
        <taxon>Lasiosphaeriaceae</taxon>
        <taxon>Lasiosphaeria</taxon>
    </lineage>
</organism>
<dbReference type="AlphaFoldDB" id="A0AA40AW07"/>
<comment type="caution">
    <text evidence="1">The sequence shown here is derived from an EMBL/GenBank/DDBJ whole genome shotgun (WGS) entry which is preliminary data.</text>
</comment>
<dbReference type="EMBL" id="JAUIRO010000003">
    <property type="protein sequence ID" value="KAK0722978.1"/>
    <property type="molecule type" value="Genomic_DNA"/>
</dbReference>
<gene>
    <name evidence="1" type="ORF">B0T26DRAFT_704874</name>
</gene>
<reference evidence="1" key="1">
    <citation type="submission" date="2023-06" db="EMBL/GenBank/DDBJ databases">
        <title>Genome-scale phylogeny and comparative genomics of the fungal order Sordariales.</title>
        <authorList>
            <consortium name="Lawrence Berkeley National Laboratory"/>
            <person name="Hensen N."/>
            <person name="Bonometti L."/>
            <person name="Westerberg I."/>
            <person name="Brannstrom I.O."/>
            <person name="Guillou S."/>
            <person name="Cros-Aarteil S."/>
            <person name="Calhoun S."/>
            <person name="Haridas S."/>
            <person name="Kuo A."/>
            <person name="Mondo S."/>
            <person name="Pangilinan J."/>
            <person name="Riley R."/>
            <person name="LaButti K."/>
            <person name="Andreopoulos B."/>
            <person name="Lipzen A."/>
            <person name="Chen C."/>
            <person name="Yanf M."/>
            <person name="Daum C."/>
            <person name="Ng V."/>
            <person name="Clum A."/>
            <person name="Steindorff A."/>
            <person name="Ohm R."/>
            <person name="Martin F."/>
            <person name="Silar P."/>
            <person name="Natvig D."/>
            <person name="Lalanne C."/>
            <person name="Gautier V."/>
            <person name="Ament-velasquez S.L."/>
            <person name="Kruys A."/>
            <person name="Hutchinson M.I."/>
            <person name="Powell A.J."/>
            <person name="Barry K."/>
            <person name="Miller A.N."/>
            <person name="Grigoriev I.V."/>
            <person name="Debuchy R."/>
            <person name="Gladieux P."/>
            <person name="Thoren M.H."/>
            <person name="Johannesson H."/>
        </authorList>
    </citation>
    <scope>NUCLEOTIDE SEQUENCE</scope>
    <source>
        <strain evidence="1">SMH2392-1A</strain>
    </source>
</reference>
<accession>A0AA40AW07</accession>